<reference evidence="2 3" key="1">
    <citation type="submission" date="2016-12" db="EMBL/GenBank/DDBJ databases">
        <title>The genomes of Aspergillus section Nigri reveals drivers in fungal speciation.</title>
        <authorList>
            <consortium name="DOE Joint Genome Institute"/>
            <person name="Vesth T.C."/>
            <person name="Nybo J."/>
            <person name="Theobald S."/>
            <person name="Brandl J."/>
            <person name="Frisvad J.C."/>
            <person name="Nielsen K.F."/>
            <person name="Lyhne E.K."/>
            <person name="Kogle M.E."/>
            <person name="Kuo A."/>
            <person name="Riley R."/>
            <person name="Clum A."/>
            <person name="Nolan M."/>
            <person name="Lipzen A."/>
            <person name="Salamov A."/>
            <person name="Henrissat B."/>
            <person name="Wiebenga A."/>
            <person name="De Vries R.P."/>
            <person name="Grigoriev I.V."/>
            <person name="Mortensen U.H."/>
            <person name="Andersen M.R."/>
            <person name="Baker S.E."/>
        </authorList>
    </citation>
    <scope>NUCLEOTIDE SEQUENCE [LARGE SCALE GENOMIC DNA]</scope>
    <source>
        <strain evidence="2 3">CBS 117.55</strain>
    </source>
</reference>
<organism evidence="2 3">
    <name type="scientific">Aspergillus heteromorphus CBS 117.55</name>
    <dbReference type="NCBI Taxonomy" id="1448321"/>
    <lineage>
        <taxon>Eukaryota</taxon>
        <taxon>Fungi</taxon>
        <taxon>Dikarya</taxon>
        <taxon>Ascomycota</taxon>
        <taxon>Pezizomycotina</taxon>
        <taxon>Eurotiomycetes</taxon>
        <taxon>Eurotiomycetidae</taxon>
        <taxon>Eurotiales</taxon>
        <taxon>Aspergillaceae</taxon>
        <taxon>Aspergillus</taxon>
        <taxon>Aspergillus subgen. Circumdati</taxon>
    </lineage>
</organism>
<gene>
    <name evidence="2" type="ORF">BO70DRAFT_399066</name>
</gene>
<dbReference type="EMBL" id="MSFL01000025">
    <property type="protein sequence ID" value="PWY72993.1"/>
    <property type="molecule type" value="Genomic_DNA"/>
</dbReference>
<accession>A0A317VF43</accession>
<dbReference type="OrthoDB" id="5326346at2759"/>
<dbReference type="GeneID" id="37069079"/>
<feature type="region of interest" description="Disordered" evidence="1">
    <location>
        <begin position="17"/>
        <end position="39"/>
    </location>
</feature>
<proteinExistence type="predicted"/>
<dbReference type="STRING" id="1448321.A0A317VF43"/>
<evidence type="ECO:0000256" key="1">
    <source>
        <dbReference type="SAM" id="MobiDB-lite"/>
    </source>
</evidence>
<dbReference type="VEuPathDB" id="FungiDB:BO70DRAFT_399066"/>
<protein>
    <submittedName>
        <fullName evidence="2">Uncharacterized protein</fullName>
    </submittedName>
</protein>
<comment type="caution">
    <text evidence="2">The sequence shown here is derived from an EMBL/GenBank/DDBJ whole genome shotgun (WGS) entry which is preliminary data.</text>
</comment>
<dbReference type="Proteomes" id="UP000247233">
    <property type="component" value="Unassembled WGS sequence"/>
</dbReference>
<evidence type="ECO:0000313" key="3">
    <source>
        <dbReference type="Proteomes" id="UP000247233"/>
    </source>
</evidence>
<keyword evidence="3" id="KW-1185">Reference proteome</keyword>
<sequence>MGRKHYLRCSDSNLTDDEEYVEREAAENVPGAREGHTETGTVSQPLHLESMDTHNVVNAAGNGDQAPGTQYDGGDDSAKKGTVEIAAESWDVEAPSLFLAVLHCQNAQVPRKLGPKMQDKVAVLADYYQCKEVLGLFAELWFPFLEELPTTYCRNLMLCLWVSWFFGLPSQFQPLTSTAMSQSSFSINNVGLPIPHSGIDMGDT</sequence>
<feature type="region of interest" description="Disordered" evidence="1">
    <location>
        <begin position="57"/>
        <end position="77"/>
    </location>
</feature>
<dbReference type="AlphaFoldDB" id="A0A317VF43"/>
<name>A0A317VF43_9EURO</name>
<evidence type="ECO:0000313" key="2">
    <source>
        <dbReference type="EMBL" id="PWY72993.1"/>
    </source>
</evidence>
<dbReference type="RefSeq" id="XP_025396647.1">
    <property type="nucleotide sequence ID" value="XM_025546842.1"/>
</dbReference>